<evidence type="ECO:0000313" key="2">
    <source>
        <dbReference type="EMBL" id="ANS32675.1"/>
    </source>
</evidence>
<feature type="region of interest" description="Disordered" evidence="1">
    <location>
        <begin position="62"/>
        <end position="81"/>
    </location>
</feature>
<keyword evidence="2" id="KW-0614">Plasmid</keyword>
<name>A0A1B1KJ88_RHOOP</name>
<gene>
    <name evidence="2" type="ORF">R1CP_40475</name>
</gene>
<evidence type="ECO:0000256" key="1">
    <source>
        <dbReference type="SAM" id="MobiDB-lite"/>
    </source>
</evidence>
<organism evidence="2 3">
    <name type="scientific">Rhodococcus opacus</name>
    <name type="common">Nocardia opaca</name>
    <dbReference type="NCBI Taxonomy" id="37919"/>
    <lineage>
        <taxon>Bacteria</taxon>
        <taxon>Bacillati</taxon>
        <taxon>Actinomycetota</taxon>
        <taxon>Actinomycetes</taxon>
        <taxon>Mycobacteriales</taxon>
        <taxon>Nocardiaceae</taxon>
        <taxon>Rhodococcus</taxon>
    </lineage>
</organism>
<proteinExistence type="predicted"/>
<geneLocation type="plasmid" evidence="3">
    <name>pr1cp2</name>
</geneLocation>
<dbReference type="EMBL" id="CP009113">
    <property type="protein sequence ID" value="ANS32675.1"/>
    <property type="molecule type" value="Genomic_DNA"/>
</dbReference>
<dbReference type="AlphaFoldDB" id="A0A1B1KJ88"/>
<dbReference type="Proteomes" id="UP000186108">
    <property type="component" value="Plasmid pR1CP2"/>
</dbReference>
<reference evidence="2 3" key="1">
    <citation type="submission" date="2014-07" db="EMBL/GenBank/DDBJ databases">
        <authorList>
            <person name="Zhang J.E."/>
            <person name="Yang H."/>
            <person name="Guo J."/>
            <person name="Deng Z."/>
            <person name="Luo H."/>
            <person name="Luo M."/>
            <person name="Zhao B."/>
        </authorList>
    </citation>
    <scope>NUCLEOTIDE SEQUENCE [LARGE SCALE GENOMIC DNA]</scope>
    <source>
        <strain evidence="2 3">1CP</strain>
        <plasmid evidence="3">Plasmid pr1cp2</plasmid>
    </source>
</reference>
<protein>
    <submittedName>
        <fullName evidence="2">Uncharacterized protein</fullName>
    </submittedName>
</protein>
<evidence type="ECO:0000313" key="3">
    <source>
        <dbReference type="Proteomes" id="UP000186108"/>
    </source>
</evidence>
<accession>A0A1B1KJ88</accession>
<sequence length="81" mass="9142">MICRRKSMALYELMPTRMTPVSVKRIFLSSYARSSCADFPPMPTVPRCNRSAICSPNVRSRLRSSLADPCTERPTSATERT</sequence>